<dbReference type="GO" id="GO:0000160">
    <property type="term" value="P:phosphorelay signal transduction system"/>
    <property type="evidence" value="ECO:0007669"/>
    <property type="project" value="InterPro"/>
</dbReference>
<dbReference type="CDD" id="cd00156">
    <property type="entry name" value="REC"/>
    <property type="match status" value="1"/>
</dbReference>
<gene>
    <name evidence="4" type="ORF">FJY68_06465</name>
</gene>
<dbReference type="PANTHER" id="PTHR44591:SF23">
    <property type="entry name" value="CHEY SUBFAMILY"/>
    <property type="match status" value="1"/>
</dbReference>
<dbReference type="SMART" id="SM00448">
    <property type="entry name" value="REC"/>
    <property type="match status" value="1"/>
</dbReference>
<evidence type="ECO:0000256" key="2">
    <source>
        <dbReference type="PROSITE-ProRule" id="PRU00169"/>
    </source>
</evidence>
<dbReference type="InterPro" id="IPR001789">
    <property type="entry name" value="Sig_transdc_resp-reg_receiver"/>
</dbReference>
<dbReference type="PANTHER" id="PTHR44591">
    <property type="entry name" value="STRESS RESPONSE REGULATOR PROTEIN 1"/>
    <property type="match status" value="1"/>
</dbReference>
<comment type="caution">
    <text evidence="4">The sequence shown here is derived from an EMBL/GenBank/DDBJ whole genome shotgun (WGS) entry which is preliminary data.</text>
</comment>
<reference evidence="4" key="1">
    <citation type="submission" date="2019-03" db="EMBL/GenBank/DDBJ databases">
        <title>Lake Tanganyika Metagenome-Assembled Genomes (MAGs).</title>
        <authorList>
            <person name="Tran P."/>
        </authorList>
    </citation>
    <scope>NUCLEOTIDE SEQUENCE</scope>
    <source>
        <strain evidence="4">K_DeepCast_150m_m2_040</strain>
    </source>
</reference>
<feature type="domain" description="Response regulatory" evidence="3">
    <location>
        <begin position="5"/>
        <end position="120"/>
    </location>
</feature>
<feature type="modified residue" description="4-aspartylphosphate" evidence="2">
    <location>
        <position position="54"/>
    </location>
</feature>
<keyword evidence="1 2" id="KW-0597">Phosphoprotein</keyword>
<dbReference type="Gene3D" id="3.40.50.2300">
    <property type="match status" value="1"/>
</dbReference>
<dbReference type="EMBL" id="VGIR01000031">
    <property type="protein sequence ID" value="MBM3331482.1"/>
    <property type="molecule type" value="Genomic_DNA"/>
</dbReference>
<organism evidence="4 5">
    <name type="scientific">candidate division WOR-3 bacterium</name>
    <dbReference type="NCBI Taxonomy" id="2052148"/>
    <lineage>
        <taxon>Bacteria</taxon>
        <taxon>Bacteria division WOR-3</taxon>
    </lineage>
</organism>
<evidence type="ECO:0000256" key="1">
    <source>
        <dbReference type="ARBA" id="ARBA00022553"/>
    </source>
</evidence>
<dbReference type="Pfam" id="PF00072">
    <property type="entry name" value="Response_reg"/>
    <property type="match status" value="1"/>
</dbReference>
<protein>
    <submittedName>
        <fullName evidence="4">Response regulator</fullName>
    </submittedName>
</protein>
<dbReference type="PROSITE" id="PS50110">
    <property type="entry name" value="RESPONSE_REGULATORY"/>
    <property type="match status" value="1"/>
</dbReference>
<evidence type="ECO:0000259" key="3">
    <source>
        <dbReference type="PROSITE" id="PS50110"/>
    </source>
</evidence>
<dbReference type="SUPFAM" id="SSF52172">
    <property type="entry name" value="CheY-like"/>
    <property type="match status" value="1"/>
</dbReference>
<evidence type="ECO:0000313" key="5">
    <source>
        <dbReference type="Proteomes" id="UP000779900"/>
    </source>
</evidence>
<evidence type="ECO:0000313" key="4">
    <source>
        <dbReference type="EMBL" id="MBM3331482.1"/>
    </source>
</evidence>
<dbReference type="AlphaFoldDB" id="A0A938BTD3"/>
<sequence>MNEKTILVIDDDLGFRLMLRKLLESAGYQVIVGEEGQSGLEAAWDHKPDLIISDMDMPINNGYKTIEMFRNDPDVQAPLIIVSGVVDIRDTKLMLDAGASAFFRKPVDQAALLARVSELLS</sequence>
<name>A0A938BTD3_UNCW3</name>
<proteinExistence type="predicted"/>
<dbReference type="InterPro" id="IPR050595">
    <property type="entry name" value="Bact_response_regulator"/>
</dbReference>
<dbReference type="InterPro" id="IPR011006">
    <property type="entry name" value="CheY-like_superfamily"/>
</dbReference>
<accession>A0A938BTD3</accession>
<dbReference type="Proteomes" id="UP000779900">
    <property type="component" value="Unassembled WGS sequence"/>
</dbReference>